<evidence type="ECO:0000313" key="5">
    <source>
        <dbReference type="Proteomes" id="UP000006039"/>
    </source>
</evidence>
<sequence>MSSALRAALSKAASPGRLIPRPSAHVPAWTVSAASRRTVSNGKHSAADEQAQPLGRYYELLLDDPLPYRPVKPKADSPPALASSAPPPGPDSPERGGAPPEPNPDPEAAAPPQQETSPPRPGIVFGSSLAGPAARAERLAAVRSRSVEVAGVLVPPRPEEPDNCCMSGCVNCVWDRYREEMEEWATASAEADARLLAQKEQQQQGAGAGELAGMATAEVGTPVAAAAASKPRQQVTGAVSMDDDGGGSDTNWAPAEKSPKIAKDLWDDGLYSNVPVGIREFMKQEKRLKEKHRLEGTSGG</sequence>
<feature type="region of interest" description="Disordered" evidence="1">
    <location>
        <begin position="1"/>
        <end position="25"/>
    </location>
</feature>
<dbReference type="GO" id="GO:0005739">
    <property type="term" value="C:mitochondrion"/>
    <property type="evidence" value="ECO:0007669"/>
    <property type="project" value="TreeGrafter"/>
</dbReference>
<keyword evidence="5" id="KW-1185">Reference proteome</keyword>
<evidence type="ECO:0000313" key="4">
    <source>
        <dbReference type="EnsemblFungi" id="EJT82076"/>
    </source>
</evidence>
<reference evidence="4" key="5">
    <citation type="submission" date="2018-04" db="UniProtKB">
        <authorList>
            <consortium name="EnsemblFungi"/>
        </authorList>
    </citation>
    <scope>IDENTIFICATION</scope>
    <source>
        <strain evidence="4">R3-111a-1</strain>
    </source>
</reference>
<dbReference type="PANTHER" id="PTHR21193:SF3">
    <property type="entry name" value="OXIDOREDUCTASE-LIKE DOMAIN-CONTAINING PROTEIN 1"/>
    <property type="match status" value="1"/>
</dbReference>
<feature type="region of interest" description="Disordered" evidence="1">
    <location>
        <begin position="224"/>
        <end position="257"/>
    </location>
</feature>
<dbReference type="eggNOG" id="KOG4690">
    <property type="taxonomic scope" value="Eukaryota"/>
</dbReference>
<feature type="domain" description="Oxidoreductase-like" evidence="2">
    <location>
        <begin position="149"/>
        <end position="192"/>
    </location>
</feature>
<feature type="compositionally biased region" description="Low complexity" evidence="1">
    <location>
        <begin position="106"/>
        <end position="117"/>
    </location>
</feature>
<reference evidence="4" key="4">
    <citation type="journal article" date="2015" name="G3 (Bethesda)">
        <title>Genome sequences of three phytopathogenic species of the Magnaporthaceae family of fungi.</title>
        <authorList>
            <person name="Okagaki L.H."/>
            <person name="Nunes C.C."/>
            <person name="Sailsbery J."/>
            <person name="Clay B."/>
            <person name="Brown D."/>
            <person name="John T."/>
            <person name="Oh Y."/>
            <person name="Young N."/>
            <person name="Fitzgerald M."/>
            <person name="Haas B.J."/>
            <person name="Zeng Q."/>
            <person name="Young S."/>
            <person name="Adiconis X."/>
            <person name="Fan L."/>
            <person name="Levin J.Z."/>
            <person name="Mitchell T.K."/>
            <person name="Okubara P.A."/>
            <person name="Farman M.L."/>
            <person name="Kohn L.M."/>
            <person name="Birren B."/>
            <person name="Ma L.-J."/>
            <person name="Dean R.A."/>
        </authorList>
    </citation>
    <scope>NUCLEOTIDE SEQUENCE</scope>
    <source>
        <strain evidence="4">R3-111a-1</strain>
    </source>
</reference>
<organism evidence="3">
    <name type="scientific">Gaeumannomyces tritici (strain R3-111a-1)</name>
    <name type="common">Wheat and barley take-all root rot fungus</name>
    <name type="synonym">Gaeumannomyces graminis var. tritici</name>
    <dbReference type="NCBI Taxonomy" id="644352"/>
    <lineage>
        <taxon>Eukaryota</taxon>
        <taxon>Fungi</taxon>
        <taxon>Dikarya</taxon>
        <taxon>Ascomycota</taxon>
        <taxon>Pezizomycotina</taxon>
        <taxon>Sordariomycetes</taxon>
        <taxon>Sordariomycetidae</taxon>
        <taxon>Magnaporthales</taxon>
        <taxon>Magnaporthaceae</taxon>
        <taxon>Gaeumannomyces</taxon>
    </lineage>
</organism>
<feature type="compositionally biased region" description="Low complexity" evidence="1">
    <location>
        <begin position="1"/>
        <end position="14"/>
    </location>
</feature>
<name>J3NLA2_GAET3</name>
<reference evidence="5" key="1">
    <citation type="submission" date="2010-07" db="EMBL/GenBank/DDBJ databases">
        <title>The genome sequence of Gaeumannomyces graminis var. tritici strain R3-111a-1.</title>
        <authorList>
            <consortium name="The Broad Institute Genome Sequencing Platform"/>
            <person name="Ma L.-J."/>
            <person name="Dead R."/>
            <person name="Young S."/>
            <person name="Zeng Q."/>
            <person name="Koehrsen M."/>
            <person name="Alvarado L."/>
            <person name="Berlin A."/>
            <person name="Chapman S.B."/>
            <person name="Chen Z."/>
            <person name="Freedman E."/>
            <person name="Gellesch M."/>
            <person name="Goldberg J."/>
            <person name="Griggs A."/>
            <person name="Gujja S."/>
            <person name="Heilman E.R."/>
            <person name="Heiman D."/>
            <person name="Hepburn T."/>
            <person name="Howarth C."/>
            <person name="Jen D."/>
            <person name="Larson L."/>
            <person name="Mehta T."/>
            <person name="Neiman D."/>
            <person name="Pearson M."/>
            <person name="Roberts A."/>
            <person name="Saif S."/>
            <person name="Shea T."/>
            <person name="Shenoy N."/>
            <person name="Sisk P."/>
            <person name="Stolte C."/>
            <person name="Sykes S."/>
            <person name="Walk T."/>
            <person name="White J."/>
            <person name="Yandava C."/>
            <person name="Haas B."/>
            <person name="Nusbaum C."/>
            <person name="Birren B."/>
        </authorList>
    </citation>
    <scope>NUCLEOTIDE SEQUENCE [LARGE SCALE GENOMIC DNA]</scope>
    <source>
        <strain evidence="5">R3-111a-1</strain>
    </source>
</reference>
<proteinExistence type="predicted"/>
<evidence type="ECO:0000259" key="2">
    <source>
        <dbReference type="Pfam" id="PF09791"/>
    </source>
</evidence>
<gene>
    <name evidence="4" type="primary">20342508</name>
    <name evidence="3" type="ORF">GGTG_02050</name>
</gene>
<dbReference type="HOGENOM" id="CLU_062297_2_0_1"/>
<dbReference type="EnsemblFungi" id="EJT82076">
    <property type="protein sequence ID" value="EJT82076"/>
    <property type="gene ID" value="GGTG_02050"/>
</dbReference>
<dbReference type="AlphaFoldDB" id="J3NLA2"/>
<protein>
    <recommendedName>
        <fullName evidence="2">Oxidoreductase-like domain-containing protein</fullName>
    </recommendedName>
</protein>
<reference evidence="3" key="2">
    <citation type="submission" date="2010-07" db="EMBL/GenBank/DDBJ databases">
        <authorList>
            <consortium name="The Broad Institute Genome Sequencing Platform"/>
            <consortium name="Broad Institute Genome Sequencing Center for Infectious Disease"/>
            <person name="Ma L.-J."/>
            <person name="Dead R."/>
            <person name="Young S."/>
            <person name="Zeng Q."/>
            <person name="Koehrsen M."/>
            <person name="Alvarado L."/>
            <person name="Berlin A."/>
            <person name="Chapman S.B."/>
            <person name="Chen Z."/>
            <person name="Freedman E."/>
            <person name="Gellesch M."/>
            <person name="Goldberg J."/>
            <person name="Griggs A."/>
            <person name="Gujja S."/>
            <person name="Heilman E.R."/>
            <person name="Heiman D."/>
            <person name="Hepburn T."/>
            <person name="Howarth C."/>
            <person name="Jen D."/>
            <person name="Larson L."/>
            <person name="Mehta T."/>
            <person name="Neiman D."/>
            <person name="Pearson M."/>
            <person name="Roberts A."/>
            <person name="Saif S."/>
            <person name="Shea T."/>
            <person name="Shenoy N."/>
            <person name="Sisk P."/>
            <person name="Stolte C."/>
            <person name="Sykes S."/>
            <person name="Walk T."/>
            <person name="White J."/>
            <person name="Yandava C."/>
            <person name="Haas B."/>
            <person name="Nusbaum C."/>
            <person name="Birren B."/>
        </authorList>
    </citation>
    <scope>NUCLEOTIDE SEQUENCE</scope>
    <source>
        <strain evidence="3">R3-111a-1</strain>
    </source>
</reference>
<dbReference type="PANTHER" id="PTHR21193">
    <property type="entry name" value="OXIDOREDUCTASE-LIKE DOMAIN-CONTAINING PROTEIN 1"/>
    <property type="match status" value="1"/>
</dbReference>
<reference evidence="3" key="3">
    <citation type="submission" date="2010-09" db="EMBL/GenBank/DDBJ databases">
        <title>Annotation of Gaeumannomyces graminis var. tritici R3-111a-1.</title>
        <authorList>
            <consortium name="The Broad Institute Genome Sequencing Platform"/>
            <person name="Ma L.-J."/>
            <person name="Dead R."/>
            <person name="Young S.K."/>
            <person name="Zeng Q."/>
            <person name="Gargeya S."/>
            <person name="Fitzgerald M."/>
            <person name="Haas B."/>
            <person name="Abouelleil A."/>
            <person name="Alvarado L."/>
            <person name="Arachchi H.M."/>
            <person name="Berlin A."/>
            <person name="Brown A."/>
            <person name="Chapman S.B."/>
            <person name="Chen Z."/>
            <person name="Dunbar C."/>
            <person name="Freedman E."/>
            <person name="Gearin G."/>
            <person name="Gellesch M."/>
            <person name="Goldberg J."/>
            <person name="Griggs A."/>
            <person name="Gujja S."/>
            <person name="Heiman D."/>
            <person name="Howarth C."/>
            <person name="Larson L."/>
            <person name="Lui A."/>
            <person name="MacDonald P.J.P."/>
            <person name="Mehta T."/>
            <person name="Montmayeur A."/>
            <person name="Murphy C."/>
            <person name="Neiman D."/>
            <person name="Pearson M."/>
            <person name="Priest M."/>
            <person name="Roberts A."/>
            <person name="Saif S."/>
            <person name="Shea T."/>
            <person name="Shenoy N."/>
            <person name="Sisk P."/>
            <person name="Stolte C."/>
            <person name="Sykes S."/>
            <person name="Yandava C."/>
            <person name="Wortman J."/>
            <person name="Nusbaum C."/>
            <person name="Birren B."/>
        </authorList>
    </citation>
    <scope>NUCLEOTIDE SEQUENCE</scope>
    <source>
        <strain evidence="3">R3-111a-1</strain>
    </source>
</reference>
<dbReference type="GeneID" id="20342508"/>
<dbReference type="OrthoDB" id="10064411at2759"/>
<accession>J3NLA2</accession>
<feature type="region of interest" description="Disordered" evidence="1">
    <location>
        <begin position="67"/>
        <end position="136"/>
    </location>
</feature>
<dbReference type="InterPro" id="IPR019180">
    <property type="entry name" value="Oxidoreductase-like_N"/>
</dbReference>
<dbReference type="RefSeq" id="XP_009218085.1">
    <property type="nucleotide sequence ID" value="XM_009219821.1"/>
</dbReference>
<dbReference type="Pfam" id="PF09791">
    <property type="entry name" value="Oxidored-like"/>
    <property type="match status" value="1"/>
</dbReference>
<evidence type="ECO:0000313" key="3">
    <source>
        <dbReference type="EMBL" id="EJT82076.1"/>
    </source>
</evidence>
<dbReference type="VEuPathDB" id="FungiDB:GGTG_02050"/>
<dbReference type="Proteomes" id="UP000006039">
    <property type="component" value="Unassembled WGS sequence"/>
</dbReference>
<dbReference type="EMBL" id="GL385395">
    <property type="protein sequence ID" value="EJT82076.1"/>
    <property type="molecule type" value="Genomic_DNA"/>
</dbReference>
<dbReference type="STRING" id="644352.J3NLA2"/>
<evidence type="ECO:0000256" key="1">
    <source>
        <dbReference type="SAM" id="MobiDB-lite"/>
    </source>
</evidence>
<dbReference type="InterPro" id="IPR039251">
    <property type="entry name" value="OXLD1"/>
</dbReference>